<organism evidence="4 5">
    <name type="scientific">Favolaschia claudopus</name>
    <dbReference type="NCBI Taxonomy" id="2862362"/>
    <lineage>
        <taxon>Eukaryota</taxon>
        <taxon>Fungi</taxon>
        <taxon>Dikarya</taxon>
        <taxon>Basidiomycota</taxon>
        <taxon>Agaricomycotina</taxon>
        <taxon>Agaricomycetes</taxon>
        <taxon>Agaricomycetidae</taxon>
        <taxon>Agaricales</taxon>
        <taxon>Marasmiineae</taxon>
        <taxon>Mycenaceae</taxon>
        <taxon>Favolaschia</taxon>
    </lineage>
</organism>
<evidence type="ECO:0000313" key="3">
    <source>
        <dbReference type="EMBL" id="KAK7042591.1"/>
    </source>
</evidence>
<dbReference type="EMBL" id="JAWWNJ010000013">
    <property type="protein sequence ID" value="KAK7042586.1"/>
    <property type="molecule type" value="Genomic_DNA"/>
</dbReference>
<dbReference type="AlphaFoldDB" id="A0AAW0CUN6"/>
<comment type="caution">
    <text evidence="4">The sequence shown here is derived from an EMBL/GenBank/DDBJ whole genome shotgun (WGS) entry which is preliminary data.</text>
</comment>
<dbReference type="Proteomes" id="UP001362999">
    <property type="component" value="Unassembled WGS sequence"/>
</dbReference>
<reference evidence="4 5" key="1">
    <citation type="journal article" date="2024" name="J Genomics">
        <title>Draft genome sequencing and assembly of Favolaschia claudopus CIRM-BRFM 2984 isolated from oak limbs.</title>
        <authorList>
            <person name="Navarro D."/>
            <person name="Drula E."/>
            <person name="Chaduli D."/>
            <person name="Cazenave R."/>
            <person name="Ahrendt S."/>
            <person name="Wang J."/>
            <person name="Lipzen A."/>
            <person name="Daum C."/>
            <person name="Barry K."/>
            <person name="Grigoriev I.V."/>
            <person name="Favel A."/>
            <person name="Rosso M.N."/>
            <person name="Martin F."/>
        </authorList>
    </citation>
    <scope>NUCLEOTIDE SEQUENCE [LARGE SCALE GENOMIC DNA]</scope>
    <source>
        <strain evidence="4 5">CIRM-BRFM 2984</strain>
    </source>
</reference>
<feature type="region of interest" description="Disordered" evidence="1">
    <location>
        <begin position="176"/>
        <end position="200"/>
    </location>
</feature>
<evidence type="ECO:0000313" key="5">
    <source>
        <dbReference type="Proteomes" id="UP001362999"/>
    </source>
</evidence>
<sequence>MLKTHQSNILLAGHQYVAAIPRAAARRSWVAEDVEGKAKLGILKKPYTQDLYAAARCWGRRETTLKAFERWLSLERRIGLPAAKMRSELLNQFGVGTLTKASRRVELSQRTDVESGLRAAERIVSTQVQARVERNLHAELGSLGLKEPVDSSGFEERRLGEDVEWRSWWERRARGEKRRRKDGDGEGEGNGERTEASWISGGGNKRGCCGAVIWSTRGESIIQQNNHTYPSHQPWPQNFRRLIASENSRVAWQILKSGDVSVRQLSSQQDSVWYLNGNWIDYFKTQLPDSAVDYREGGWRTSAIRSDILYASMARFCAEVEVLNSTRLSKIGKETE</sequence>
<proteinExistence type="predicted"/>
<accession>A0AAW0CUN6</accession>
<evidence type="ECO:0000313" key="2">
    <source>
        <dbReference type="EMBL" id="KAK7042586.1"/>
    </source>
</evidence>
<keyword evidence="5" id="KW-1185">Reference proteome</keyword>
<name>A0AAW0CUN6_9AGAR</name>
<evidence type="ECO:0000256" key="1">
    <source>
        <dbReference type="SAM" id="MobiDB-lite"/>
    </source>
</evidence>
<dbReference type="EMBL" id="JAWWNJ010000013">
    <property type="protein sequence ID" value="KAK7042591.1"/>
    <property type="molecule type" value="Genomic_DNA"/>
</dbReference>
<dbReference type="EMBL" id="JAWWNJ010000013">
    <property type="protein sequence ID" value="KAK7042595.1"/>
    <property type="molecule type" value="Genomic_DNA"/>
</dbReference>
<gene>
    <name evidence="2" type="ORF">R3P38DRAFT_2768116</name>
    <name evidence="3" type="ORF">R3P38DRAFT_2768121</name>
    <name evidence="4" type="ORF">R3P38DRAFT_2768125</name>
</gene>
<protein>
    <submittedName>
        <fullName evidence="4">Uncharacterized protein</fullName>
    </submittedName>
</protein>
<evidence type="ECO:0000313" key="4">
    <source>
        <dbReference type="EMBL" id="KAK7042595.1"/>
    </source>
</evidence>